<evidence type="ECO:0008006" key="3">
    <source>
        <dbReference type="Google" id="ProtNLM"/>
    </source>
</evidence>
<evidence type="ECO:0000313" key="2">
    <source>
        <dbReference type="Proteomes" id="UP000032680"/>
    </source>
</evidence>
<evidence type="ECO:0000313" key="1">
    <source>
        <dbReference type="EMBL" id="GAN76341.1"/>
    </source>
</evidence>
<dbReference type="EMBL" id="BANB01000086">
    <property type="protein sequence ID" value="GAN76341.1"/>
    <property type="molecule type" value="Genomic_DNA"/>
</dbReference>
<keyword evidence="2" id="KW-1185">Reference proteome</keyword>
<organism evidence="1 2">
    <name type="scientific">Acidisphaera rubrifaciens HS-AP3</name>
    <dbReference type="NCBI Taxonomy" id="1231350"/>
    <lineage>
        <taxon>Bacteria</taxon>
        <taxon>Pseudomonadati</taxon>
        <taxon>Pseudomonadota</taxon>
        <taxon>Alphaproteobacteria</taxon>
        <taxon>Acetobacterales</taxon>
        <taxon>Acetobacteraceae</taxon>
        <taxon>Acidisphaera</taxon>
    </lineage>
</organism>
<gene>
    <name evidence="1" type="ORF">Asru_0086_17</name>
</gene>
<sequence length="231" mass="24787">MLSTQSRLRPFAGERARVQLEHVAGSAIGNALDWEARLGSAMRPGMRDALRASQHVTFATEDGTGRVLGLVAATSRSTTNEPFLLLDHVLVGSDRAGHRLLRRLVALLVLRVAGREGVPHAIAAALPEATIATSLRDLSAAFTESAAYPQGMDATVSLATVRLATRIAHEIAPSRSYDLARSMLRSGGRDATTASPVGFAEWHDDCLVVLDLRGADETVIIDDARAAYRRR</sequence>
<accession>A0A0D6P4S1</accession>
<dbReference type="RefSeq" id="WP_148360294.1">
    <property type="nucleotide sequence ID" value="NZ_BANB01000086.1"/>
</dbReference>
<protein>
    <recommendedName>
        <fullName evidence="3">N-acetyltransferase domain-containing protein</fullName>
    </recommendedName>
</protein>
<dbReference type="AlphaFoldDB" id="A0A0D6P4S1"/>
<reference evidence="1 2" key="1">
    <citation type="submission" date="2012-11" db="EMBL/GenBank/DDBJ databases">
        <title>Whole genome sequence of Acidisphaera rubrifaciens HS-AP3.</title>
        <authorList>
            <person name="Azuma Y."/>
            <person name="Higashiura N."/>
            <person name="Hirakawa H."/>
            <person name="Matsushita K."/>
        </authorList>
    </citation>
    <scope>NUCLEOTIDE SEQUENCE [LARGE SCALE GENOMIC DNA]</scope>
    <source>
        <strain evidence="1 2">HS-AP3</strain>
    </source>
</reference>
<comment type="caution">
    <text evidence="1">The sequence shown here is derived from an EMBL/GenBank/DDBJ whole genome shotgun (WGS) entry which is preliminary data.</text>
</comment>
<name>A0A0D6P4S1_9PROT</name>
<proteinExistence type="predicted"/>
<dbReference type="Proteomes" id="UP000032680">
    <property type="component" value="Unassembled WGS sequence"/>
</dbReference>